<dbReference type="InterPro" id="IPR031167">
    <property type="entry name" value="G_OBG"/>
</dbReference>
<dbReference type="CDD" id="cd01898">
    <property type="entry name" value="Obg"/>
    <property type="match status" value="1"/>
</dbReference>
<proteinExistence type="predicted"/>
<evidence type="ECO:0000256" key="1">
    <source>
        <dbReference type="ARBA" id="ARBA00022741"/>
    </source>
</evidence>
<keyword evidence="1" id="KW-0547">Nucleotide-binding</keyword>
<dbReference type="GO" id="GO:0005739">
    <property type="term" value="C:mitochondrion"/>
    <property type="evidence" value="ECO:0007669"/>
    <property type="project" value="TreeGrafter"/>
</dbReference>
<reference evidence="7 8" key="1">
    <citation type="submission" date="2022-05" db="EMBL/GenBank/DDBJ databases">
        <authorList>
            <consortium name="Genoscope - CEA"/>
            <person name="William W."/>
        </authorList>
    </citation>
    <scope>NUCLEOTIDE SEQUENCE [LARGE SCALE GENOMIC DNA]</scope>
</reference>
<protein>
    <recommendedName>
        <fullName evidence="9">GTP-binding protein 10</fullName>
    </recommendedName>
</protein>
<dbReference type="InterPro" id="IPR045086">
    <property type="entry name" value="OBG_GTPase"/>
</dbReference>
<dbReference type="GO" id="GO:0005525">
    <property type="term" value="F:GTP binding"/>
    <property type="evidence" value="ECO:0007669"/>
    <property type="project" value="UniProtKB-KW"/>
</dbReference>
<organism evidence="7 8">
    <name type="scientific">Pocillopora meandrina</name>
    <dbReference type="NCBI Taxonomy" id="46732"/>
    <lineage>
        <taxon>Eukaryota</taxon>
        <taxon>Metazoa</taxon>
        <taxon>Cnidaria</taxon>
        <taxon>Anthozoa</taxon>
        <taxon>Hexacorallia</taxon>
        <taxon>Scleractinia</taxon>
        <taxon>Astrocoeniina</taxon>
        <taxon>Pocilloporidae</taxon>
        <taxon>Pocillopora</taxon>
    </lineage>
</organism>
<name>A0AAU9WV95_9CNID</name>
<evidence type="ECO:0000259" key="5">
    <source>
        <dbReference type="PROSITE" id="PS51710"/>
    </source>
</evidence>
<feature type="domain" description="OBG-type G" evidence="5">
    <location>
        <begin position="506"/>
        <end position="681"/>
    </location>
</feature>
<dbReference type="EMBL" id="CALNXJ010000022">
    <property type="protein sequence ID" value="CAH3127420.1"/>
    <property type="molecule type" value="Genomic_DNA"/>
</dbReference>
<evidence type="ECO:0000313" key="8">
    <source>
        <dbReference type="Proteomes" id="UP001159428"/>
    </source>
</evidence>
<dbReference type="AlphaFoldDB" id="A0AAU9WV95"/>
<evidence type="ECO:0008006" key="9">
    <source>
        <dbReference type="Google" id="ProtNLM"/>
    </source>
</evidence>
<dbReference type="InterPro" id="IPR036726">
    <property type="entry name" value="GTP1_OBG_dom_sf"/>
</dbReference>
<dbReference type="Proteomes" id="UP001159428">
    <property type="component" value="Unassembled WGS sequence"/>
</dbReference>
<dbReference type="InterPro" id="IPR006169">
    <property type="entry name" value="GTP1_OBG_dom"/>
</dbReference>
<keyword evidence="2" id="KW-0342">GTP-binding</keyword>
<keyword evidence="3" id="KW-0175">Coiled coil</keyword>
<dbReference type="PROSITE" id="PS51710">
    <property type="entry name" value="G_OBG"/>
    <property type="match status" value="1"/>
</dbReference>
<dbReference type="Gene3D" id="2.70.210.12">
    <property type="entry name" value="GTP1/OBG domain"/>
    <property type="match status" value="1"/>
</dbReference>
<dbReference type="GO" id="GO:0003924">
    <property type="term" value="F:GTPase activity"/>
    <property type="evidence" value="ECO:0007669"/>
    <property type="project" value="InterPro"/>
</dbReference>
<sequence length="1053" mass="116672">MADVVLLRVIRSSYGRTWSGTRLLRTATAAHTAALRKSMRKSNVTKLSLCASCVKLRKLSSPSSVAIPTQVVTAKSAEIEKSTKYQPLHAMPFSVTQGGKCVAHVLLKYKPKRALVFVRAKVLAVELARELEEYGLKCSVPTAEYEADSDTELDGVTPQEAAHMYSLHPVTIDIDAQDIEVMDRQSVGTAVGEQHSADIEEVDREPIEREVGDTVKMSDDEGSSIRVMTEDEVQSMDELLPVDLIILVQQPMSGRSFTLYCLKKTHAKVKSLDVVLLYGQNEIPFLREMQSHVDVKKLAPPSFQGLSVMTEALPSLSEEEDSMMTPARHLIEPPPPSFTATIPPKLVPFKVFSPPVPVPVKRPERHGLDDRARIYVRGGGGGQGSPRFGGMGGDGGDVIVKCLPYGDLRHFAIKENRRIIAEHGTSFSIDERGRKHRGIRGRDIIIPVPPGTTLSTDEGRIIGELEEPGSKIVVAKGGRGGCAVTENWGGEKGDLNMVRLELRLKSDVALVGFPNAGKSTLLTAISNANPKIGDYAFTTMRPSIGMVEYTDHSQVRVADLPGLIEGAAANRGLGHAFLKHTEKAKALALVVDVDGFHFNDKFPARTAFENVCILLKELFLYKRELLNRPKMLIVTKLDRKGAISRFQALKQQLQSIQEQEISSNSPVHHQNASLIELTEELARTNFESVVPFSAMTSFGLEGAEDGSPPFMRIHSLPNTKEDRAKATKDNSGVGGSHVSSPVDMAQDKSQHLSNSWSEGSWAFRAEDIAEEFPSLEVRHEAMKRVFQSLEQENDGRTSRLETSRMPDSDRAEVSGFDKDESGDFYAKLQEAVEKRVTANFNRLSHPSMATVDVLDVPHENKPKTAPSGEDSTNGKAYFFPELRSLIEDRLEETKVETLSNRLERELARRQQLCNEQALMLQLLMNRIQELEKRPVKGSSSGPVNGWPRRSRSNSGLYCYTSNFVVEKATQTPSDLHDAEGVYVMVARSSGAKAKRVQKKFVYGYPERITEEKQVSAILNRKIVTQQIEFLPPIPDPFAKRRPREVKKAGWHTM</sequence>
<evidence type="ECO:0000256" key="2">
    <source>
        <dbReference type="ARBA" id="ARBA00023134"/>
    </source>
</evidence>
<dbReference type="Pfam" id="PF01926">
    <property type="entry name" value="MMR_HSR1"/>
    <property type="match status" value="1"/>
</dbReference>
<gene>
    <name evidence="7" type="ORF">PMEA_00012550</name>
</gene>
<dbReference type="PANTHER" id="PTHR11702:SF43">
    <property type="entry name" value="GTP-BINDING PROTEIN 10"/>
    <property type="match status" value="1"/>
</dbReference>
<dbReference type="PRINTS" id="PR00326">
    <property type="entry name" value="GTP1OBG"/>
</dbReference>
<comment type="caution">
    <text evidence="7">The sequence shown here is derived from an EMBL/GenBank/DDBJ whole genome shotgun (WGS) entry which is preliminary data.</text>
</comment>
<evidence type="ECO:0000313" key="7">
    <source>
        <dbReference type="EMBL" id="CAH3127420.1"/>
    </source>
</evidence>
<evidence type="ECO:0000256" key="3">
    <source>
        <dbReference type="SAM" id="Coils"/>
    </source>
</evidence>
<dbReference type="SUPFAM" id="SSF82051">
    <property type="entry name" value="Obg GTP-binding protein N-terminal domain"/>
    <property type="match status" value="1"/>
</dbReference>
<keyword evidence="8" id="KW-1185">Reference proteome</keyword>
<dbReference type="SUPFAM" id="SSF52540">
    <property type="entry name" value="P-loop containing nucleoside triphosphate hydrolases"/>
    <property type="match status" value="1"/>
</dbReference>
<dbReference type="Gene3D" id="3.40.50.300">
    <property type="entry name" value="P-loop containing nucleotide triphosphate hydrolases"/>
    <property type="match status" value="1"/>
</dbReference>
<dbReference type="InterPro" id="IPR027417">
    <property type="entry name" value="P-loop_NTPase"/>
</dbReference>
<feature type="domain" description="Obg" evidence="6">
    <location>
        <begin position="366"/>
        <end position="505"/>
    </location>
</feature>
<evidence type="ECO:0000259" key="6">
    <source>
        <dbReference type="PROSITE" id="PS51883"/>
    </source>
</evidence>
<dbReference type="PROSITE" id="PS51883">
    <property type="entry name" value="OBG"/>
    <property type="match status" value="1"/>
</dbReference>
<feature type="region of interest" description="Disordered" evidence="4">
    <location>
        <begin position="788"/>
        <end position="816"/>
    </location>
</feature>
<feature type="compositionally biased region" description="Basic and acidic residues" evidence="4">
    <location>
        <begin position="793"/>
        <end position="816"/>
    </location>
</feature>
<accession>A0AAU9WV95</accession>
<dbReference type="PANTHER" id="PTHR11702">
    <property type="entry name" value="DEVELOPMENTALLY REGULATED GTP-BINDING PROTEIN-RELATED"/>
    <property type="match status" value="1"/>
</dbReference>
<dbReference type="Pfam" id="PF01018">
    <property type="entry name" value="GTP1_OBG"/>
    <property type="match status" value="1"/>
</dbReference>
<dbReference type="InterPro" id="IPR006073">
    <property type="entry name" value="GTP-bd"/>
</dbReference>
<feature type="coiled-coil region" evidence="3">
    <location>
        <begin position="895"/>
        <end position="933"/>
    </location>
</feature>
<evidence type="ECO:0000256" key="4">
    <source>
        <dbReference type="SAM" id="MobiDB-lite"/>
    </source>
</evidence>
<dbReference type="GO" id="GO:0042254">
    <property type="term" value="P:ribosome biogenesis"/>
    <property type="evidence" value="ECO:0007669"/>
    <property type="project" value="UniProtKB-UniRule"/>
</dbReference>